<gene>
    <name evidence="4" type="ORF">SAMN02910314_00725</name>
</gene>
<dbReference type="GO" id="GO:0015920">
    <property type="term" value="P:lipopolysaccharide transport"/>
    <property type="evidence" value="ECO:0007669"/>
    <property type="project" value="TreeGrafter"/>
</dbReference>
<keyword evidence="2" id="KW-0813">Transport</keyword>
<dbReference type="Proteomes" id="UP000182975">
    <property type="component" value="Unassembled WGS sequence"/>
</dbReference>
<feature type="transmembrane region" description="Helical" evidence="3">
    <location>
        <begin position="68"/>
        <end position="85"/>
    </location>
</feature>
<keyword evidence="3" id="KW-0472">Membrane</keyword>
<feature type="transmembrane region" description="Helical" evidence="3">
    <location>
        <begin position="35"/>
        <end position="56"/>
    </location>
</feature>
<dbReference type="STRING" id="79604.AAY81_02955"/>
<protein>
    <submittedName>
        <fullName evidence="4">Teichoic acid transport system permease protein</fullName>
    </submittedName>
</protein>
<comment type="similarity">
    <text evidence="1">Belongs to the ABC-2 integral membrane protein family.</text>
</comment>
<evidence type="ECO:0000313" key="5">
    <source>
        <dbReference type="Proteomes" id="UP000182975"/>
    </source>
</evidence>
<reference evidence="5" key="1">
    <citation type="submission" date="2016-10" db="EMBL/GenBank/DDBJ databases">
        <authorList>
            <person name="Varghese N."/>
        </authorList>
    </citation>
    <scope>NUCLEOTIDE SEQUENCE [LARGE SCALE GENOMIC DNA]</scope>
    <source>
        <strain evidence="5">DSM 21843</strain>
    </source>
</reference>
<keyword evidence="3" id="KW-1133">Transmembrane helix</keyword>
<keyword evidence="3" id="KW-0812">Transmembrane</keyword>
<feature type="transmembrane region" description="Helical" evidence="3">
    <location>
        <begin position="242"/>
        <end position="262"/>
    </location>
</feature>
<feature type="transmembrane region" description="Helical" evidence="3">
    <location>
        <begin position="190"/>
        <end position="212"/>
    </location>
</feature>
<keyword evidence="5" id="KW-1185">Reference proteome</keyword>
<dbReference type="RefSeq" id="WP_066661167.1">
    <property type="nucleotide sequence ID" value="NZ_CP011402.1"/>
</dbReference>
<dbReference type="KEGG" id="ddt:AAY81_02955"/>
<accession>A0A172RX88</accession>
<dbReference type="EMBL" id="FOEC01000003">
    <property type="protein sequence ID" value="SEO63230.1"/>
    <property type="molecule type" value="Genomic_DNA"/>
</dbReference>
<feature type="transmembrane region" description="Helical" evidence="3">
    <location>
        <begin position="117"/>
        <end position="140"/>
    </location>
</feature>
<evidence type="ECO:0000256" key="1">
    <source>
        <dbReference type="ARBA" id="ARBA00007783"/>
    </source>
</evidence>
<dbReference type="PANTHER" id="PTHR30413">
    <property type="entry name" value="INNER MEMBRANE TRANSPORT PERMEASE"/>
    <property type="match status" value="1"/>
</dbReference>
<organism evidence="4 5">
    <name type="scientific">Denitrobacterium detoxificans</name>
    <dbReference type="NCBI Taxonomy" id="79604"/>
    <lineage>
        <taxon>Bacteria</taxon>
        <taxon>Bacillati</taxon>
        <taxon>Actinomycetota</taxon>
        <taxon>Coriobacteriia</taxon>
        <taxon>Eggerthellales</taxon>
        <taxon>Eggerthellaceae</taxon>
        <taxon>Denitrobacterium</taxon>
    </lineage>
</organism>
<proteinExistence type="inferred from homology"/>
<sequence>MIKTLTNILKDNWEWRTQIGHLAVFELKKRARGAVLGWAWLAIKPIVFVVVFWFALEVGLRASSTTSGAYPYFVWLVAGLIPWFFMSDMTNTGSDVLHRYPYLVNKVKFPLSGISTLYTLSTLLINSVLFVILMVIYTAYGMPWDIYLIQVPILLVLMSVFWNMVSIMNSQLSGMSKDFGQLMKALNNPFFWLSGILFNMQILGPAGFGWAADIMLFNPITFFVTAFRDALCEKVWFWEDPVFFGCFCIVFVVTLVVMVLVYRHFNEEVSDAL</sequence>
<name>A0A172RX88_9ACTN</name>
<evidence type="ECO:0000256" key="3">
    <source>
        <dbReference type="SAM" id="Phobius"/>
    </source>
</evidence>
<evidence type="ECO:0000313" key="4">
    <source>
        <dbReference type="EMBL" id="SEO63230.1"/>
    </source>
</evidence>
<dbReference type="AlphaFoldDB" id="A0A172RX88"/>
<evidence type="ECO:0000256" key="2">
    <source>
        <dbReference type="ARBA" id="ARBA00022448"/>
    </source>
</evidence>
<feature type="transmembrane region" description="Helical" evidence="3">
    <location>
        <begin position="146"/>
        <end position="169"/>
    </location>
</feature>
<dbReference type="PANTHER" id="PTHR30413:SF10">
    <property type="entry name" value="CAPSULE POLYSACCHARIDE EXPORT INNER-MEMBRANE PROTEIN CTRC"/>
    <property type="match status" value="1"/>
</dbReference>